<dbReference type="Gene3D" id="3.40.50.12780">
    <property type="entry name" value="N-terminal domain of ligase-like"/>
    <property type="match status" value="1"/>
</dbReference>
<evidence type="ECO:0000259" key="4">
    <source>
        <dbReference type="Pfam" id="PF13193"/>
    </source>
</evidence>
<dbReference type="Gene3D" id="3.30.300.30">
    <property type="match status" value="1"/>
</dbReference>
<dbReference type="Proteomes" id="UP001526430">
    <property type="component" value="Unassembled WGS sequence"/>
</dbReference>
<dbReference type="EMBL" id="JAPFQI010000003">
    <property type="protein sequence ID" value="MCW8085450.1"/>
    <property type="molecule type" value="Genomic_DNA"/>
</dbReference>
<feature type="domain" description="AMP-dependent synthetase/ligase" evidence="3">
    <location>
        <begin position="10"/>
        <end position="371"/>
    </location>
</feature>
<comment type="similarity">
    <text evidence="1">Belongs to the ATP-dependent AMP-binding enzyme family.</text>
</comment>
<keyword evidence="6" id="KW-1185">Reference proteome</keyword>
<dbReference type="Pfam" id="PF00501">
    <property type="entry name" value="AMP-binding"/>
    <property type="match status" value="1"/>
</dbReference>
<dbReference type="InterPro" id="IPR025110">
    <property type="entry name" value="AMP-bd_C"/>
</dbReference>
<reference evidence="5 6" key="1">
    <citation type="submission" date="2022-10" db="EMBL/GenBank/DDBJ databases">
        <title>Roseococcus glaciei nov., sp. nov., isolated from glacier.</title>
        <authorList>
            <person name="Liu Q."/>
            <person name="Xin Y.-H."/>
        </authorList>
    </citation>
    <scope>NUCLEOTIDE SEQUENCE [LARGE SCALE GENOMIC DNA]</scope>
    <source>
        <strain evidence="5 6">MDT2-1-1</strain>
    </source>
</reference>
<evidence type="ECO:0000313" key="5">
    <source>
        <dbReference type="EMBL" id="MCW8085450.1"/>
    </source>
</evidence>
<dbReference type="Pfam" id="PF13193">
    <property type="entry name" value="AMP-binding_C"/>
    <property type="match status" value="1"/>
</dbReference>
<name>A0ABT3NTG9_9PROT</name>
<dbReference type="InterPro" id="IPR020845">
    <property type="entry name" value="AMP-binding_CS"/>
</dbReference>
<dbReference type="SUPFAM" id="SSF56801">
    <property type="entry name" value="Acetyl-CoA synthetase-like"/>
    <property type="match status" value="1"/>
</dbReference>
<proteinExistence type="inferred from homology"/>
<evidence type="ECO:0000259" key="3">
    <source>
        <dbReference type="Pfam" id="PF00501"/>
    </source>
</evidence>
<evidence type="ECO:0000313" key="6">
    <source>
        <dbReference type="Proteomes" id="UP001526430"/>
    </source>
</evidence>
<dbReference type="InterPro" id="IPR000873">
    <property type="entry name" value="AMP-dep_synth/lig_dom"/>
</dbReference>
<evidence type="ECO:0000256" key="2">
    <source>
        <dbReference type="ARBA" id="ARBA00022598"/>
    </source>
</evidence>
<keyword evidence="2" id="KW-0436">Ligase</keyword>
<feature type="domain" description="AMP-binding enzyme C-terminal" evidence="4">
    <location>
        <begin position="421"/>
        <end position="496"/>
    </location>
</feature>
<dbReference type="PROSITE" id="PS00455">
    <property type="entry name" value="AMP_BINDING"/>
    <property type="match status" value="1"/>
</dbReference>
<dbReference type="RefSeq" id="WP_301589343.1">
    <property type="nucleotide sequence ID" value="NZ_JAPFQI010000003.1"/>
</dbReference>
<organism evidence="5 6">
    <name type="scientific">Sabulicella glaciei</name>
    <dbReference type="NCBI Taxonomy" id="2984948"/>
    <lineage>
        <taxon>Bacteria</taxon>
        <taxon>Pseudomonadati</taxon>
        <taxon>Pseudomonadota</taxon>
        <taxon>Alphaproteobacteria</taxon>
        <taxon>Acetobacterales</taxon>
        <taxon>Acetobacteraceae</taxon>
        <taxon>Sabulicella</taxon>
    </lineage>
</organism>
<dbReference type="InterPro" id="IPR042099">
    <property type="entry name" value="ANL_N_sf"/>
</dbReference>
<protein>
    <submittedName>
        <fullName evidence="5">AMP-binding protein</fullName>
    </submittedName>
</protein>
<sequence length="518" mass="54884">MNLARLLDRAGRVAGGRVAVWRGTSPVATHAELAAQAASLAGGLRTRLGLAPGERVALLMTNGPETLTALFACWQAGLVAVPVNAKLHPREVAFILENSGARLLVTTHDLAGTAQDAACGCAPQPEVVEAGSPAWRALLGATPVPPHPSKASDPAWIFYTSGTTGRPKGAVLSHRNLLAMIQGYFTEVDSIAPGDAVLHAAPMSHGSGLYALPHVAAMAGQILPESGGFDPDEILRLLAHHRGVTIFAAPTMVGRLVRWPGKAGADLSGLKTIVYGGGPMYLADCQAALRVLGPRLVQIYGQGESPMTISVLPRHCHADTGHPRHLERLASVGFAQAGIDLRVAGPDGSPLPVGETGEVILRGPTVMEGYWRNPEATAASLRDGWLWTGDMGSLDEDGFLTLKDRSKDLIISGGSNIYPREVEEVLLLHPEVAEVSVVGRAHPDWGEEVVAFVVPAAGASPPHEALDALCLERIARFKRPKEYLVVPALPKNNYGKVLKTELRRWLEAEARDNNSKPA</sequence>
<dbReference type="PANTHER" id="PTHR43201">
    <property type="entry name" value="ACYL-COA SYNTHETASE"/>
    <property type="match status" value="1"/>
</dbReference>
<gene>
    <name evidence="5" type="ORF">OF850_07415</name>
</gene>
<dbReference type="PANTHER" id="PTHR43201:SF5">
    <property type="entry name" value="MEDIUM-CHAIN ACYL-COA LIGASE ACSF2, MITOCHONDRIAL"/>
    <property type="match status" value="1"/>
</dbReference>
<evidence type="ECO:0000256" key="1">
    <source>
        <dbReference type="ARBA" id="ARBA00006432"/>
    </source>
</evidence>
<accession>A0ABT3NTG9</accession>
<comment type="caution">
    <text evidence="5">The sequence shown here is derived from an EMBL/GenBank/DDBJ whole genome shotgun (WGS) entry which is preliminary data.</text>
</comment>
<dbReference type="InterPro" id="IPR045851">
    <property type="entry name" value="AMP-bd_C_sf"/>
</dbReference>